<sequence length="85" mass="9411">MLRSLATHEEVRNTGLGRALVEHAELNASLMGLSAIYLLTTTATDFFERLGYEQLCRGQAPDSISKTIQFSDLCPASSHLMRKLL</sequence>
<dbReference type="InterPro" id="IPR000182">
    <property type="entry name" value="GNAT_dom"/>
</dbReference>
<dbReference type="InterPro" id="IPR016181">
    <property type="entry name" value="Acyl_CoA_acyltransferase"/>
</dbReference>
<keyword evidence="3" id="KW-1185">Reference proteome</keyword>
<dbReference type="CDD" id="cd04301">
    <property type="entry name" value="NAT_SF"/>
    <property type="match status" value="1"/>
</dbReference>
<dbReference type="Proteomes" id="UP000323161">
    <property type="component" value="Unassembled WGS sequence"/>
</dbReference>
<dbReference type="Pfam" id="PF13508">
    <property type="entry name" value="Acetyltransf_7"/>
    <property type="match status" value="1"/>
</dbReference>
<name>A0A5B0VG83_9GAMM</name>
<organism evidence="2 3">
    <name type="scientific">Marinobacter salinexigens</name>
    <dbReference type="NCBI Taxonomy" id="2919747"/>
    <lineage>
        <taxon>Bacteria</taxon>
        <taxon>Pseudomonadati</taxon>
        <taxon>Pseudomonadota</taxon>
        <taxon>Gammaproteobacteria</taxon>
        <taxon>Pseudomonadales</taxon>
        <taxon>Marinobacteraceae</taxon>
        <taxon>Marinobacter</taxon>
    </lineage>
</organism>
<reference evidence="2 3" key="1">
    <citation type="submission" date="2019-08" db="EMBL/GenBank/DDBJ databases">
        <title>Marinobacter ZYF650 sp. nov., a marine bacterium isolated from seawater of the Mariana trench.</title>
        <authorList>
            <person name="Ahmad W."/>
        </authorList>
    </citation>
    <scope>NUCLEOTIDE SEQUENCE [LARGE SCALE GENOMIC DNA]</scope>
    <source>
        <strain evidence="2 3">ZYF650</strain>
    </source>
</reference>
<feature type="domain" description="N-acetyltransferase" evidence="1">
    <location>
        <begin position="1"/>
        <end position="69"/>
    </location>
</feature>
<dbReference type="GO" id="GO:0016747">
    <property type="term" value="F:acyltransferase activity, transferring groups other than amino-acyl groups"/>
    <property type="evidence" value="ECO:0007669"/>
    <property type="project" value="InterPro"/>
</dbReference>
<dbReference type="SUPFAM" id="SSF55729">
    <property type="entry name" value="Acyl-CoA N-acyltransferases (Nat)"/>
    <property type="match status" value="1"/>
</dbReference>
<evidence type="ECO:0000259" key="1">
    <source>
        <dbReference type="PROSITE" id="PS51186"/>
    </source>
</evidence>
<keyword evidence="2" id="KW-0808">Transferase</keyword>
<gene>
    <name evidence="2" type="ORF">FWJ25_12380</name>
</gene>
<evidence type="ECO:0000313" key="3">
    <source>
        <dbReference type="Proteomes" id="UP000323161"/>
    </source>
</evidence>
<proteinExistence type="predicted"/>
<accession>A0A5B0VG83</accession>
<protein>
    <submittedName>
        <fullName evidence="2">GNAT family N-acetyltransferase</fullName>
    </submittedName>
</protein>
<evidence type="ECO:0000313" key="2">
    <source>
        <dbReference type="EMBL" id="KAA1173273.1"/>
    </source>
</evidence>
<dbReference type="PROSITE" id="PS51186">
    <property type="entry name" value="GNAT"/>
    <property type="match status" value="1"/>
</dbReference>
<dbReference type="Gene3D" id="3.40.630.30">
    <property type="match status" value="1"/>
</dbReference>
<dbReference type="AlphaFoldDB" id="A0A5B0VG83"/>
<dbReference type="EMBL" id="VTUU01000005">
    <property type="protein sequence ID" value="KAA1173273.1"/>
    <property type="molecule type" value="Genomic_DNA"/>
</dbReference>
<comment type="caution">
    <text evidence="2">The sequence shown here is derived from an EMBL/GenBank/DDBJ whole genome shotgun (WGS) entry which is preliminary data.</text>
</comment>